<sequence>MSVFKIERSQTIGANNYDHAINLVDTTKPRENSLEKPSEDSLESGLRRSNSEPRLSKQWTKTGTLRQQLAQRKYAKYQEDVIETSGFEESGGRQNNERTGRLRDKIPFKARKKTAKSNEKVDTFIDVLYENQRGSFFCGIPLYSSNSLLNLDPAAWQTSSFHDSAVNITNFQLPDPSWVWDWRTWYVDMSHDVDEEGWEYSFSFNKVYTWHGNHPWFTSFVRRRRWLRRRVRIHPHLADGKRRSMSQAHMLTEDYFTIHAANRRPSRESSGDRTTTNRSSYMNGPKSDSEDDEEMGEISNISALTAALKRARVDREKIAAVTAFLDQGGDELFYLADSMPTIMDDFIHQTSRRQLQTCILQALDKATSNQTKGEAKGKGKVGSDPEIDARRRKIDSLIKAVNAAGVHVNDMDYWSDLRARATSSETDSTNEIHALNATEPAEVTGDGPHSHSEDDEPSVREEIKGIPEDAHVSEEPRIGFHTPTDDTIDHSEASAQAKGKGKA</sequence>
<organism evidence="2 3">
    <name type="scientific">Lepraria neglecta</name>
    <dbReference type="NCBI Taxonomy" id="209136"/>
    <lineage>
        <taxon>Eukaryota</taxon>
        <taxon>Fungi</taxon>
        <taxon>Dikarya</taxon>
        <taxon>Ascomycota</taxon>
        <taxon>Pezizomycotina</taxon>
        <taxon>Lecanoromycetes</taxon>
        <taxon>OSLEUM clade</taxon>
        <taxon>Lecanoromycetidae</taxon>
        <taxon>Lecanorales</taxon>
        <taxon>Lecanorineae</taxon>
        <taxon>Stereocaulaceae</taxon>
        <taxon>Lepraria</taxon>
    </lineage>
</organism>
<name>A0AAE0DKW3_9LECA</name>
<dbReference type="EMBL" id="JASNWA010000007">
    <property type="protein sequence ID" value="KAK3173589.1"/>
    <property type="molecule type" value="Genomic_DNA"/>
</dbReference>
<evidence type="ECO:0000313" key="3">
    <source>
        <dbReference type="Proteomes" id="UP001276659"/>
    </source>
</evidence>
<feature type="region of interest" description="Disordered" evidence="1">
    <location>
        <begin position="438"/>
        <end position="503"/>
    </location>
</feature>
<dbReference type="Proteomes" id="UP001276659">
    <property type="component" value="Unassembled WGS sequence"/>
</dbReference>
<gene>
    <name evidence="2" type="ORF">OEA41_006921</name>
</gene>
<comment type="caution">
    <text evidence="2">The sequence shown here is derived from an EMBL/GenBank/DDBJ whole genome shotgun (WGS) entry which is preliminary data.</text>
</comment>
<protein>
    <recommendedName>
        <fullName evidence="4">Peroxin/Ferlin domain-containing protein</fullName>
    </recommendedName>
</protein>
<feature type="compositionally biased region" description="Basic and acidic residues" evidence="1">
    <location>
        <begin position="448"/>
        <end position="492"/>
    </location>
</feature>
<keyword evidence="3" id="KW-1185">Reference proteome</keyword>
<proteinExistence type="predicted"/>
<evidence type="ECO:0000313" key="2">
    <source>
        <dbReference type="EMBL" id="KAK3173589.1"/>
    </source>
</evidence>
<accession>A0AAE0DKW3</accession>
<reference evidence="2" key="1">
    <citation type="submission" date="2022-11" db="EMBL/GenBank/DDBJ databases">
        <title>Chromosomal genome sequence assembly and mating type (MAT) locus characterization of the leprose asexual lichenized fungus Lepraria neglecta (Nyl.) Erichsen.</title>
        <authorList>
            <person name="Allen J.L."/>
            <person name="Pfeffer B."/>
        </authorList>
    </citation>
    <scope>NUCLEOTIDE SEQUENCE</scope>
    <source>
        <strain evidence="2">Allen 5258</strain>
    </source>
</reference>
<feature type="compositionally biased region" description="Polar residues" evidence="1">
    <location>
        <begin position="272"/>
        <end position="282"/>
    </location>
</feature>
<evidence type="ECO:0000256" key="1">
    <source>
        <dbReference type="SAM" id="MobiDB-lite"/>
    </source>
</evidence>
<evidence type="ECO:0008006" key="4">
    <source>
        <dbReference type="Google" id="ProtNLM"/>
    </source>
</evidence>
<dbReference type="AlphaFoldDB" id="A0AAE0DKW3"/>
<feature type="region of interest" description="Disordered" evidence="1">
    <location>
        <begin position="262"/>
        <end position="295"/>
    </location>
</feature>
<feature type="compositionally biased region" description="Basic and acidic residues" evidence="1">
    <location>
        <begin position="28"/>
        <end position="55"/>
    </location>
</feature>
<feature type="region of interest" description="Disordered" evidence="1">
    <location>
        <begin position="28"/>
        <end position="60"/>
    </location>
</feature>